<protein>
    <submittedName>
        <fullName evidence="7">Alpha/beta hydrolase</fullName>
    </submittedName>
</protein>
<evidence type="ECO:0000313" key="7">
    <source>
        <dbReference type="EMBL" id="MFC5927201.1"/>
    </source>
</evidence>
<feature type="domain" description="AB hydrolase-1" evidence="5">
    <location>
        <begin position="87"/>
        <end position="294"/>
    </location>
</feature>
<dbReference type="InterPro" id="IPR013595">
    <property type="entry name" value="Pept_S33_TAP-like_C"/>
</dbReference>
<sequence length="511" mass="55158">MLRVRKSTAGWAVALALTATGLTPASPAAARPQPSPTIDWRPCPKDATAECGTLSLPVDWDRPEGERFDLALARRVATDPAARKGSMVFGPGGPGDSGVDRIVNGSSRFSADLRRRFDIVSFDPRGIGGSHPVVCSRELLAQQPQLLADQAQFDATLAGNVLLRADCRARTGPLYDHVDTISAARDLDAIRAALGERQLTFHGSSYGTLLGEQYAELFPHRVRAMVLEAAVDHSLGTRALLDTQAVTSEDSFDEFVAWCDRSTACSLHGRDFRAIWEEARARAERGVLTDPDRPGVVLTPFELSRLSHRYLYDTVRWPWLADWIGKMDAQAAVPSVGKPVAASTGDAKPVAASTGDAKPVAASTGDAVAPYPFAVFCQDWSLPVRDYREYAGHLSRMARLAPDLRYPTAVFALATCLGTPQPVANPQHRLRVRTDVPLLIAATVHDPASGYNWATNVARQLGEHGVLLTYQGWGHGSYTTTPCVTTAVDSYLTNLVVPRRGTSCPAVELPS</sequence>
<comment type="similarity">
    <text evidence="1">Belongs to the peptidase S33 family.</text>
</comment>
<reference evidence="8" key="1">
    <citation type="journal article" date="2019" name="Int. J. Syst. Evol. Microbiol.">
        <title>The Global Catalogue of Microorganisms (GCM) 10K type strain sequencing project: providing services to taxonomists for standard genome sequencing and annotation.</title>
        <authorList>
            <consortium name="The Broad Institute Genomics Platform"/>
            <consortium name="The Broad Institute Genome Sequencing Center for Infectious Disease"/>
            <person name="Wu L."/>
            <person name="Ma J."/>
        </authorList>
    </citation>
    <scope>NUCLEOTIDE SEQUENCE [LARGE SCALE GENOMIC DNA]</scope>
    <source>
        <strain evidence="8">CGMCC 4.7144</strain>
    </source>
</reference>
<name>A0ABW1HDD2_9ACTN</name>
<evidence type="ECO:0000256" key="4">
    <source>
        <dbReference type="SAM" id="SignalP"/>
    </source>
</evidence>
<proteinExistence type="inferred from homology"/>
<feature type="domain" description="Peptidase S33 tripeptidyl aminopeptidase-like C-terminal" evidence="6">
    <location>
        <begin position="413"/>
        <end position="504"/>
    </location>
</feature>
<evidence type="ECO:0000256" key="1">
    <source>
        <dbReference type="ARBA" id="ARBA00010088"/>
    </source>
</evidence>
<evidence type="ECO:0000313" key="8">
    <source>
        <dbReference type="Proteomes" id="UP001596226"/>
    </source>
</evidence>
<dbReference type="Pfam" id="PF08386">
    <property type="entry name" value="Abhydrolase_4"/>
    <property type="match status" value="1"/>
</dbReference>
<dbReference type="InterPro" id="IPR029058">
    <property type="entry name" value="AB_hydrolase_fold"/>
</dbReference>
<dbReference type="Pfam" id="PF00561">
    <property type="entry name" value="Abhydrolase_1"/>
    <property type="match status" value="1"/>
</dbReference>
<evidence type="ECO:0000256" key="2">
    <source>
        <dbReference type="ARBA" id="ARBA00022729"/>
    </source>
</evidence>
<dbReference type="SUPFAM" id="SSF53474">
    <property type="entry name" value="alpha/beta-Hydrolases"/>
    <property type="match status" value="2"/>
</dbReference>
<comment type="caution">
    <text evidence="7">The sequence shown here is derived from an EMBL/GenBank/DDBJ whole genome shotgun (WGS) entry which is preliminary data.</text>
</comment>
<dbReference type="InterPro" id="IPR051601">
    <property type="entry name" value="Serine_prot/Carboxylest_S33"/>
</dbReference>
<dbReference type="EMBL" id="JBHSQS010000027">
    <property type="protein sequence ID" value="MFC5927201.1"/>
    <property type="molecule type" value="Genomic_DNA"/>
</dbReference>
<dbReference type="InterPro" id="IPR000073">
    <property type="entry name" value="AB_hydrolase_1"/>
</dbReference>
<dbReference type="PANTHER" id="PTHR43248">
    <property type="entry name" value="2-SUCCINYL-6-HYDROXY-2,4-CYCLOHEXADIENE-1-CARBOXYLATE SYNTHASE"/>
    <property type="match status" value="1"/>
</dbReference>
<dbReference type="Gene3D" id="3.40.50.1820">
    <property type="entry name" value="alpha/beta hydrolase"/>
    <property type="match status" value="1"/>
</dbReference>
<accession>A0ABW1HDD2</accession>
<dbReference type="Proteomes" id="UP001596226">
    <property type="component" value="Unassembled WGS sequence"/>
</dbReference>
<dbReference type="PANTHER" id="PTHR43248:SF29">
    <property type="entry name" value="TRIPEPTIDYL AMINOPEPTIDASE"/>
    <property type="match status" value="1"/>
</dbReference>
<feature type="chain" id="PRO_5046596414" evidence="4">
    <location>
        <begin position="31"/>
        <end position="511"/>
    </location>
</feature>
<dbReference type="RefSeq" id="WP_377515557.1">
    <property type="nucleotide sequence ID" value="NZ_JBHSQS010000027.1"/>
</dbReference>
<evidence type="ECO:0000259" key="5">
    <source>
        <dbReference type="Pfam" id="PF00561"/>
    </source>
</evidence>
<evidence type="ECO:0000256" key="3">
    <source>
        <dbReference type="ARBA" id="ARBA00022801"/>
    </source>
</evidence>
<gene>
    <name evidence="7" type="ORF">ACFQGL_28065</name>
</gene>
<evidence type="ECO:0000259" key="6">
    <source>
        <dbReference type="Pfam" id="PF08386"/>
    </source>
</evidence>
<keyword evidence="3 7" id="KW-0378">Hydrolase</keyword>
<feature type="signal peptide" evidence="4">
    <location>
        <begin position="1"/>
        <end position="30"/>
    </location>
</feature>
<dbReference type="GO" id="GO:0016787">
    <property type="term" value="F:hydrolase activity"/>
    <property type="evidence" value="ECO:0007669"/>
    <property type="project" value="UniProtKB-KW"/>
</dbReference>
<keyword evidence="8" id="KW-1185">Reference proteome</keyword>
<organism evidence="7 8">
    <name type="scientific">Micromonospora vulcania</name>
    <dbReference type="NCBI Taxonomy" id="1441873"/>
    <lineage>
        <taxon>Bacteria</taxon>
        <taxon>Bacillati</taxon>
        <taxon>Actinomycetota</taxon>
        <taxon>Actinomycetes</taxon>
        <taxon>Micromonosporales</taxon>
        <taxon>Micromonosporaceae</taxon>
        <taxon>Micromonospora</taxon>
    </lineage>
</organism>
<keyword evidence="2 4" id="KW-0732">Signal</keyword>